<dbReference type="InterPro" id="IPR036397">
    <property type="entry name" value="RNaseH_sf"/>
</dbReference>
<feature type="compositionally biased region" description="Polar residues" evidence="2">
    <location>
        <begin position="95"/>
        <end position="112"/>
    </location>
</feature>
<dbReference type="GO" id="GO:0015074">
    <property type="term" value="P:DNA integration"/>
    <property type="evidence" value="ECO:0007669"/>
    <property type="project" value="InterPro"/>
</dbReference>
<evidence type="ECO:0000259" key="3">
    <source>
        <dbReference type="PROSITE" id="PS50994"/>
    </source>
</evidence>
<dbReference type="PANTHER" id="PTHR46585:SF1">
    <property type="entry name" value="CHROMO DOMAIN-CONTAINING PROTEIN"/>
    <property type="match status" value="1"/>
</dbReference>
<feature type="region of interest" description="Disordered" evidence="2">
    <location>
        <begin position="244"/>
        <end position="267"/>
    </location>
</feature>
<keyword evidence="4" id="KW-1185">Reference proteome</keyword>
<name>A0A1I8BXY8_MELHA</name>
<dbReference type="InterPro" id="IPR001584">
    <property type="entry name" value="Integrase_cat-core"/>
</dbReference>
<evidence type="ECO:0000313" key="4">
    <source>
        <dbReference type="Proteomes" id="UP000095281"/>
    </source>
</evidence>
<feature type="domain" description="Integrase catalytic" evidence="3">
    <location>
        <begin position="302"/>
        <end position="465"/>
    </location>
</feature>
<reference evidence="5" key="1">
    <citation type="submission" date="2016-11" db="UniProtKB">
        <authorList>
            <consortium name="WormBaseParasite"/>
        </authorList>
    </citation>
    <scope>IDENTIFICATION</scope>
</reference>
<proteinExistence type="predicted"/>
<dbReference type="InterPro" id="IPR012337">
    <property type="entry name" value="RNaseH-like_sf"/>
</dbReference>
<dbReference type="Gene3D" id="3.30.420.10">
    <property type="entry name" value="Ribonuclease H-like superfamily/Ribonuclease H"/>
    <property type="match status" value="1"/>
</dbReference>
<dbReference type="PANTHER" id="PTHR46585">
    <property type="entry name" value="INTEGRASE CORE DOMAIN CONTAINING PROTEIN"/>
    <property type="match status" value="1"/>
</dbReference>
<evidence type="ECO:0000256" key="2">
    <source>
        <dbReference type="SAM" id="MobiDB-lite"/>
    </source>
</evidence>
<evidence type="ECO:0000256" key="1">
    <source>
        <dbReference type="SAM" id="Coils"/>
    </source>
</evidence>
<feature type="coiled-coil region" evidence="1">
    <location>
        <begin position="29"/>
        <end position="56"/>
    </location>
</feature>
<feature type="region of interest" description="Disordered" evidence="2">
    <location>
        <begin position="1002"/>
        <end position="1056"/>
    </location>
</feature>
<feature type="coiled-coil region" evidence="1">
    <location>
        <begin position="699"/>
        <end position="726"/>
    </location>
</feature>
<keyword evidence="1" id="KW-0175">Coiled coil</keyword>
<protein>
    <submittedName>
        <fullName evidence="5">Integrase catalytic domain-containing protein</fullName>
    </submittedName>
</protein>
<dbReference type="AlphaFoldDB" id="A0A1I8BXY8"/>
<feature type="compositionally biased region" description="Basic and acidic residues" evidence="2">
    <location>
        <begin position="116"/>
        <end position="134"/>
    </location>
</feature>
<dbReference type="PROSITE" id="PS50994">
    <property type="entry name" value="INTEGRASE"/>
    <property type="match status" value="1"/>
</dbReference>
<dbReference type="GO" id="GO:0003676">
    <property type="term" value="F:nucleic acid binding"/>
    <property type="evidence" value="ECO:0007669"/>
    <property type="project" value="InterPro"/>
</dbReference>
<dbReference type="WBParaSite" id="MhA1_Contig713.frz3.fgene1">
    <property type="protein sequence ID" value="MhA1_Contig713.frz3.fgene1"/>
    <property type="gene ID" value="MhA1_Contig713.frz3.fgene1"/>
</dbReference>
<feature type="coiled-coil region" evidence="1">
    <location>
        <begin position="792"/>
        <end position="838"/>
    </location>
</feature>
<evidence type="ECO:0000313" key="5">
    <source>
        <dbReference type="WBParaSite" id="MhA1_Contig713.frz3.fgene1"/>
    </source>
</evidence>
<feature type="region of interest" description="Disordered" evidence="2">
    <location>
        <begin position="95"/>
        <end position="155"/>
    </location>
</feature>
<accession>A0A1I8BXY8</accession>
<dbReference type="Proteomes" id="UP000095281">
    <property type="component" value="Unplaced"/>
</dbReference>
<feature type="compositionally biased region" description="Basic and acidic residues" evidence="2">
    <location>
        <begin position="1002"/>
        <end position="1029"/>
    </location>
</feature>
<dbReference type="OMA" id="PRYLPIM"/>
<organism evidence="4 5">
    <name type="scientific">Meloidogyne hapla</name>
    <name type="common">Root-knot nematode worm</name>
    <dbReference type="NCBI Taxonomy" id="6305"/>
    <lineage>
        <taxon>Eukaryota</taxon>
        <taxon>Metazoa</taxon>
        <taxon>Ecdysozoa</taxon>
        <taxon>Nematoda</taxon>
        <taxon>Chromadorea</taxon>
        <taxon>Rhabditida</taxon>
        <taxon>Tylenchina</taxon>
        <taxon>Tylenchomorpha</taxon>
        <taxon>Tylenchoidea</taxon>
        <taxon>Meloidogynidae</taxon>
        <taxon>Meloidogyninae</taxon>
        <taxon>Meloidogyne</taxon>
    </lineage>
</organism>
<feature type="compositionally biased region" description="Basic and acidic residues" evidence="2">
    <location>
        <begin position="1038"/>
        <end position="1048"/>
    </location>
</feature>
<sequence length="1232" mass="144355">MANKFILIPEDIYRGLLTQPITETGNIGLDYTRKNLENIKRQHTNAEIKNVNYNQELRRYLHMLKDQNDKPMNVAVRQMEDPALEQIKKLLPLLQSNSKENTPSEQYTSPIANKNEYSEKISPLDENYELKDDSMYTAGESPDTGKEEKPSKIKQKTHEIFDAMKKSNLERYDVKQDGKILKKKDGKEILGSNAQKSLECILRTGISGKLRWGELTPPGTAVLENKLKKDDTIWPLIEKAREESTPKRKLSGKNQITEGKWGKPKKQKREIKGLEKRMSRLIWKDIELILSTVPRSIHFKRSRTYPSGYMTDVQCDLADFQKLSRQNNGNNYALVAIDVLSKRVFAEPIKSKKSKDMIKDGDVSRMEMYPHRIFSDKGTEFCSKEIMDFFKEKDIEKYTANASIVKASLAERCIRNLKQRLYRFMSEKHTLKWTEALSKVVNAVNHSKCRVLGGLRPVDVGFNNAKQVREKVFGPVGKNKSRRKPRFEENEHVRMSRNKNMFAKGYLPNFSDEILQIDLVKNKANPNRYRVRDDKGELFKGYFYPEELTRVRKDENTSYRIEKIIRSRKKTDGRGNWVCGLYSIQYPQSWAATIGTDAKQWIDIHYRNQKPRRVGIPKTTQLTPGGLRYFLKLVLSDKAKSRKRREVLHERYEDEIIISPEISLEGSPVKKRQRRDTVRKPLWLEAFFDQNPHNYWEAIRDFEHEFEQHNAKVEEKSKEVRDAEDDTQKHVLQQELDHLHSLSEDKKKEIGLLRDEAKTRDDRNDQQIAREFLEKHQDDYHKQIIQMEINIIERYIELEEKIRESKDEEENARSSQEIQRFINSIKRMRKNLEALESAVIERDLKTTREEFHKQNSRNHSEYVQSFFNDHPEDHWVTLKKNLRDLKSLHVHIREKREAHLQESDEGKKNQLGSEIDQLNKLALYRRNRFKAIHLEAVKKWKSFGIPIPPTNEEIKDMQKIEERRHPEYLENVGNVDDQGSPVTAPPPEITEEMIDVVRERHDFEQEKERKEREQRDKKEQLKHARRIELESETEEKEEGGKSRRKPELDLEPTPEIIPTEEIYEEYEEQTDNIIEEKEAQGQDLHSVIEFDYLDSIDRFRAVFNDPEIREIVISPQLGYVLGFPAGPVVNGQIGKYGIDLKGGFTSFAVYSKGLTSSVIMGNSVSSLLRIVAVENKSGGVIERVYDHPMFIPVLPRELNEVEIELRWMNGSLVKFDHGTVIVTLMFNKLINF</sequence>
<feature type="compositionally biased region" description="Basic and acidic residues" evidence="2">
    <location>
        <begin position="143"/>
        <end position="155"/>
    </location>
</feature>
<dbReference type="SUPFAM" id="SSF53098">
    <property type="entry name" value="Ribonuclease H-like"/>
    <property type="match status" value="1"/>
</dbReference>